<dbReference type="Proteomes" id="UP001357437">
    <property type="component" value="Unassembled WGS sequence"/>
</dbReference>
<name>A0ABU6IDM3_9ENTR</name>
<gene>
    <name evidence="1" type="ORF">VOF76_26700</name>
</gene>
<organism evidence="1 2">
    <name type="scientific">Leclercia adecarboxylata</name>
    <dbReference type="NCBI Taxonomy" id="83655"/>
    <lineage>
        <taxon>Bacteria</taxon>
        <taxon>Pseudomonadati</taxon>
        <taxon>Pseudomonadota</taxon>
        <taxon>Gammaproteobacteria</taxon>
        <taxon>Enterobacterales</taxon>
        <taxon>Enterobacteriaceae</taxon>
        <taxon>Leclercia</taxon>
    </lineage>
</organism>
<proteinExistence type="predicted"/>
<accession>A0ABU6IDM3</accession>
<protein>
    <submittedName>
        <fullName evidence="1">Uncharacterized protein</fullName>
    </submittedName>
</protein>
<evidence type="ECO:0000313" key="1">
    <source>
        <dbReference type="EMBL" id="MEC3939690.1"/>
    </source>
</evidence>
<reference evidence="1 2" key="1">
    <citation type="submission" date="2024-01" db="EMBL/GenBank/DDBJ databases">
        <title>Comparative Genomics of Leclercia adecarboxylata Strains Isolated from Several Sources.</title>
        <authorList>
            <person name="Yescas-Zazueta V."/>
            <person name="Balbuena-Alonso M.G."/>
            <person name="Valencia D."/>
            <person name="Mendez-Pfeiffer P.A."/>
            <person name="Ballesteros-Monrreal M.G."/>
            <person name="Rocha-Gracia R.D.C."/>
            <person name="Barrios-Villa E."/>
        </authorList>
    </citation>
    <scope>NUCLEOTIDE SEQUENCE [LARGE SCALE GENOMIC DNA]</scope>
    <source>
        <strain evidence="1 2">33MEM</strain>
    </source>
</reference>
<feature type="non-terminal residue" evidence="1">
    <location>
        <position position="66"/>
    </location>
</feature>
<dbReference type="EMBL" id="JAYMCU010000299">
    <property type="protein sequence ID" value="MEC3939690.1"/>
    <property type="molecule type" value="Genomic_DNA"/>
</dbReference>
<comment type="caution">
    <text evidence="1">The sequence shown here is derived from an EMBL/GenBank/DDBJ whole genome shotgun (WGS) entry which is preliminary data.</text>
</comment>
<evidence type="ECO:0000313" key="2">
    <source>
        <dbReference type="Proteomes" id="UP001357437"/>
    </source>
</evidence>
<sequence length="66" mass="6561">MATLDDDLAKAVTEGFRLAQSSIINQDLILSGAGDVTVTLADGSKKTGPSWTKLIAQAGAAGASAA</sequence>
<keyword evidence="2" id="KW-1185">Reference proteome</keyword>